<evidence type="ECO:0000313" key="3">
    <source>
        <dbReference type="Proteomes" id="UP001381693"/>
    </source>
</evidence>
<dbReference type="EMBL" id="JAXCGZ010004077">
    <property type="protein sequence ID" value="KAK7082321.1"/>
    <property type="molecule type" value="Genomic_DNA"/>
</dbReference>
<organism evidence="2 3">
    <name type="scientific">Halocaridina rubra</name>
    <name type="common">Hawaiian red shrimp</name>
    <dbReference type="NCBI Taxonomy" id="373956"/>
    <lineage>
        <taxon>Eukaryota</taxon>
        <taxon>Metazoa</taxon>
        <taxon>Ecdysozoa</taxon>
        <taxon>Arthropoda</taxon>
        <taxon>Crustacea</taxon>
        <taxon>Multicrustacea</taxon>
        <taxon>Malacostraca</taxon>
        <taxon>Eumalacostraca</taxon>
        <taxon>Eucarida</taxon>
        <taxon>Decapoda</taxon>
        <taxon>Pleocyemata</taxon>
        <taxon>Caridea</taxon>
        <taxon>Atyoidea</taxon>
        <taxon>Atyidae</taxon>
        <taxon>Halocaridina</taxon>
    </lineage>
</organism>
<sequence length="61" mass="6883">SYESEPRVRAESDAAYKSRGSSLSRGTRSNKTKSADVTDFYQDLSDDPINRRRSPRTQDNG</sequence>
<comment type="caution">
    <text evidence="2">The sequence shown here is derived from an EMBL/GenBank/DDBJ whole genome shotgun (WGS) entry which is preliminary data.</text>
</comment>
<dbReference type="AlphaFoldDB" id="A0AAN8XDU5"/>
<proteinExistence type="predicted"/>
<feature type="non-terminal residue" evidence="2">
    <location>
        <position position="1"/>
    </location>
</feature>
<gene>
    <name evidence="2" type="ORF">SK128_025935</name>
</gene>
<dbReference type="Proteomes" id="UP001381693">
    <property type="component" value="Unassembled WGS sequence"/>
</dbReference>
<evidence type="ECO:0000256" key="1">
    <source>
        <dbReference type="SAM" id="MobiDB-lite"/>
    </source>
</evidence>
<reference evidence="2 3" key="1">
    <citation type="submission" date="2023-11" db="EMBL/GenBank/DDBJ databases">
        <title>Halocaridina rubra genome assembly.</title>
        <authorList>
            <person name="Smith C."/>
        </authorList>
    </citation>
    <scope>NUCLEOTIDE SEQUENCE [LARGE SCALE GENOMIC DNA]</scope>
    <source>
        <strain evidence="2">EP-1</strain>
        <tissue evidence="2">Whole</tissue>
    </source>
</reference>
<accession>A0AAN8XDU5</accession>
<evidence type="ECO:0000313" key="2">
    <source>
        <dbReference type="EMBL" id="KAK7082321.1"/>
    </source>
</evidence>
<feature type="non-terminal residue" evidence="2">
    <location>
        <position position="61"/>
    </location>
</feature>
<keyword evidence="3" id="KW-1185">Reference proteome</keyword>
<name>A0AAN8XDU5_HALRR</name>
<protein>
    <submittedName>
        <fullName evidence="2">Uncharacterized protein</fullName>
    </submittedName>
</protein>
<feature type="compositionally biased region" description="Basic and acidic residues" evidence="1">
    <location>
        <begin position="1"/>
        <end position="16"/>
    </location>
</feature>
<feature type="region of interest" description="Disordered" evidence="1">
    <location>
        <begin position="1"/>
        <end position="61"/>
    </location>
</feature>
<feature type="compositionally biased region" description="Low complexity" evidence="1">
    <location>
        <begin position="18"/>
        <end position="29"/>
    </location>
</feature>